<dbReference type="GO" id="GO:0022904">
    <property type="term" value="P:respiratory electron transport chain"/>
    <property type="evidence" value="ECO:0007669"/>
    <property type="project" value="InterPro"/>
</dbReference>
<evidence type="ECO:0000313" key="3">
    <source>
        <dbReference type="EMBL" id="SIT09752.1"/>
    </source>
</evidence>
<dbReference type="Gene3D" id="3.90.420.10">
    <property type="entry name" value="Oxidoreductase, molybdopterin-binding domain"/>
    <property type="match status" value="1"/>
</dbReference>
<reference evidence="4" key="1">
    <citation type="submission" date="2017-01" db="EMBL/GenBank/DDBJ databases">
        <authorList>
            <person name="Varghese N."/>
            <person name="Submissions S."/>
        </authorList>
    </citation>
    <scope>NUCLEOTIDE SEQUENCE [LARGE SCALE GENOMIC DNA]</scope>
    <source>
        <strain evidence="4">DSM 16176</strain>
    </source>
</reference>
<sequence>MPAVSSKARRWPRPLRYLHHYTIVSFVLLVASGLALYLPQIHRFMIPYIPWVYRLHILLGLVFAVTLLTPLIRWLPKGRRLSKWDWTLPILFGAPIVVTGVMLWWVQVFPSSMRSRAFHWHGWLTAVLGTWILIHAFLKVSGIRPKSRLLYERVDWERRRFLVSLATGALGALFVTSVDPAAWLRALRGPSKVGPASPINAPQGVQIFPAYYTVVNGYPEIDATSYRLVVDGDVEHPRSFTYAELKSLAAVHETQNFQCVTGWSVPNVRWKGVHLSQLAMWVKPRSNVQYVHFYSGDGVYTECLRLQEAFDPTVLLAYEMDGAPLLREQGFPLRLVVPKMYGYKSIKWVVRVSFSATPITGYWEHFGYPSEAYFGSR</sequence>
<dbReference type="InterPro" id="IPR036374">
    <property type="entry name" value="OxRdtase_Mopterin-bd_sf"/>
</dbReference>
<dbReference type="PANTHER" id="PTHR43032">
    <property type="entry name" value="PROTEIN-METHIONINE-SULFOXIDE REDUCTASE"/>
    <property type="match status" value="1"/>
</dbReference>
<evidence type="ECO:0000256" key="1">
    <source>
        <dbReference type="SAM" id="Phobius"/>
    </source>
</evidence>
<dbReference type="InterPro" id="IPR016174">
    <property type="entry name" value="Di-haem_cyt_TM"/>
</dbReference>
<name>A0A1N7PGN2_9BACL</name>
<feature type="domain" description="Oxidoreductase molybdopterin-binding" evidence="2">
    <location>
        <begin position="218"/>
        <end position="363"/>
    </location>
</feature>
<gene>
    <name evidence="3" type="ORF">SAMN05421799_11352</name>
</gene>
<accession>A0A1N7PGN2</accession>
<keyword evidence="1" id="KW-1133">Transmembrane helix</keyword>
<dbReference type="AlphaFoldDB" id="A0A1N7PGN2"/>
<evidence type="ECO:0000313" key="4">
    <source>
        <dbReference type="Proteomes" id="UP000186156"/>
    </source>
</evidence>
<dbReference type="InterPro" id="IPR000572">
    <property type="entry name" value="OxRdtase_Mopterin-bd_dom"/>
</dbReference>
<dbReference type="Gene3D" id="1.20.950.20">
    <property type="entry name" value="Transmembrane di-heme cytochromes, Chain C"/>
    <property type="match status" value="1"/>
</dbReference>
<feature type="transmembrane region" description="Helical" evidence="1">
    <location>
        <begin position="21"/>
        <end position="39"/>
    </location>
</feature>
<feature type="transmembrane region" description="Helical" evidence="1">
    <location>
        <begin position="118"/>
        <end position="140"/>
    </location>
</feature>
<dbReference type="RefSeq" id="WP_076348873.1">
    <property type="nucleotide sequence ID" value="NZ_FTOO01000013.1"/>
</dbReference>
<dbReference type="Proteomes" id="UP000186156">
    <property type="component" value="Unassembled WGS sequence"/>
</dbReference>
<proteinExistence type="predicted"/>
<feature type="transmembrane region" description="Helical" evidence="1">
    <location>
        <begin position="161"/>
        <end position="183"/>
    </location>
</feature>
<evidence type="ECO:0000259" key="2">
    <source>
        <dbReference type="Pfam" id="PF00174"/>
    </source>
</evidence>
<protein>
    <submittedName>
        <fullName evidence="3">DMSO/TMAO reductase YedYZ, molybdopterin-dependent catalytic subunit</fullName>
    </submittedName>
</protein>
<keyword evidence="1" id="KW-0472">Membrane</keyword>
<keyword evidence="4" id="KW-1185">Reference proteome</keyword>
<organism evidence="3 4">
    <name type="scientific">Alicyclobacillus vulcanalis</name>
    <dbReference type="NCBI Taxonomy" id="252246"/>
    <lineage>
        <taxon>Bacteria</taxon>
        <taxon>Bacillati</taxon>
        <taxon>Bacillota</taxon>
        <taxon>Bacilli</taxon>
        <taxon>Bacillales</taxon>
        <taxon>Alicyclobacillaceae</taxon>
        <taxon>Alicyclobacillus</taxon>
    </lineage>
</organism>
<feature type="transmembrane region" description="Helical" evidence="1">
    <location>
        <begin position="51"/>
        <end position="74"/>
    </location>
</feature>
<dbReference type="SUPFAM" id="SSF81342">
    <property type="entry name" value="Transmembrane di-heme cytochromes"/>
    <property type="match status" value="1"/>
</dbReference>
<keyword evidence="1" id="KW-0812">Transmembrane</keyword>
<dbReference type="OrthoDB" id="9778777at2"/>
<dbReference type="STRING" id="252246.SAMN05421799_11352"/>
<dbReference type="SUPFAM" id="SSF56524">
    <property type="entry name" value="Oxidoreductase molybdopterin-binding domain"/>
    <property type="match status" value="1"/>
</dbReference>
<dbReference type="EMBL" id="FTOO01000013">
    <property type="protein sequence ID" value="SIT09752.1"/>
    <property type="molecule type" value="Genomic_DNA"/>
</dbReference>
<feature type="transmembrane region" description="Helical" evidence="1">
    <location>
        <begin position="86"/>
        <end position="106"/>
    </location>
</feature>
<dbReference type="GO" id="GO:0016020">
    <property type="term" value="C:membrane"/>
    <property type="evidence" value="ECO:0007669"/>
    <property type="project" value="InterPro"/>
</dbReference>
<dbReference type="Pfam" id="PF00174">
    <property type="entry name" value="Oxidored_molyb"/>
    <property type="match status" value="1"/>
</dbReference>